<protein>
    <recommendedName>
        <fullName evidence="5">Outer membrane protein beta-barrel domain-containing protein</fullName>
    </recommendedName>
</protein>
<dbReference type="RefSeq" id="WP_094969081.1">
    <property type="nucleotide sequence ID" value="NZ_NGJN01000007.1"/>
</dbReference>
<feature type="signal peptide" evidence="2">
    <location>
        <begin position="1"/>
        <end position="22"/>
    </location>
</feature>
<gene>
    <name evidence="3" type="ORF">CA834_12635</name>
</gene>
<name>A0A265UPE7_9FLAO</name>
<keyword evidence="4" id="KW-1185">Reference proteome</keyword>
<feature type="chain" id="PRO_5012244203" description="Outer membrane protein beta-barrel domain-containing protein" evidence="2">
    <location>
        <begin position="23"/>
        <end position="367"/>
    </location>
</feature>
<keyword evidence="2" id="KW-0732">Signal</keyword>
<sequence>MNTITRVLVPFVLCLALSTINAQEIKKDSIMDATESKKQKEISKLEELKKDIEKEERELLKSDIELINKRLDNGKITAAEAEQLKKDAAKKRAENIENRLAIVDNKIALVERNGIYYEGKEDGTQLIVRIGGDEETNDSFIYIGEKEYDKPRKYDRRTVEENVFAIGFNNTLIDGQNLDDSPYKLGGSGFIEWGFSWKTRLLNNSNFLRVKYGLSIQWNKLDIKDNNYFVNVDDEILLQEFPQELDKAKFRATNIVIPLHFEFGPSKKIERDNYFRYSTRNQFKIGLGGYAGLNVWNMQKLKYKDDGNRIKNKQRGGYEVSEFIYGLSGYVGIDDVALYVKYDLNPLFKNQAVDQNNISFGVRFDID</sequence>
<keyword evidence="1" id="KW-0175">Coiled coil</keyword>
<dbReference type="Proteomes" id="UP000216840">
    <property type="component" value="Unassembled WGS sequence"/>
</dbReference>
<proteinExistence type="predicted"/>
<dbReference type="EMBL" id="NGJN01000007">
    <property type="protein sequence ID" value="OZV67160.1"/>
    <property type="molecule type" value="Genomic_DNA"/>
</dbReference>
<organism evidence="3 4">
    <name type="scientific">Winogradskyella aurantia</name>
    <dbReference type="NCBI Taxonomy" id="1915063"/>
    <lineage>
        <taxon>Bacteria</taxon>
        <taxon>Pseudomonadati</taxon>
        <taxon>Bacteroidota</taxon>
        <taxon>Flavobacteriia</taxon>
        <taxon>Flavobacteriales</taxon>
        <taxon>Flavobacteriaceae</taxon>
        <taxon>Winogradskyella</taxon>
    </lineage>
</organism>
<accession>A0A265UPE7</accession>
<dbReference type="AlphaFoldDB" id="A0A265UPE7"/>
<reference evidence="3 4" key="1">
    <citation type="submission" date="2017-05" db="EMBL/GenBank/DDBJ databases">
        <title>The draft genome sequence of Idiomarina salinarum WNB302.</title>
        <authorList>
            <person name="Sun Y."/>
            <person name="Chen B."/>
            <person name="Du Z."/>
        </authorList>
    </citation>
    <scope>NUCLEOTIDE SEQUENCE [LARGE SCALE GENOMIC DNA]</scope>
    <source>
        <strain evidence="3 4">WNB302</strain>
    </source>
</reference>
<dbReference type="OrthoDB" id="1466811at2"/>
<feature type="coiled-coil region" evidence="1">
    <location>
        <begin position="31"/>
        <end position="113"/>
    </location>
</feature>
<evidence type="ECO:0000313" key="4">
    <source>
        <dbReference type="Proteomes" id="UP000216840"/>
    </source>
</evidence>
<evidence type="ECO:0000313" key="3">
    <source>
        <dbReference type="EMBL" id="OZV67160.1"/>
    </source>
</evidence>
<evidence type="ECO:0000256" key="1">
    <source>
        <dbReference type="SAM" id="Coils"/>
    </source>
</evidence>
<comment type="caution">
    <text evidence="3">The sequence shown here is derived from an EMBL/GenBank/DDBJ whole genome shotgun (WGS) entry which is preliminary data.</text>
</comment>
<evidence type="ECO:0008006" key="5">
    <source>
        <dbReference type="Google" id="ProtNLM"/>
    </source>
</evidence>
<evidence type="ECO:0000256" key="2">
    <source>
        <dbReference type="SAM" id="SignalP"/>
    </source>
</evidence>